<protein>
    <submittedName>
        <fullName evidence="1">Uncharacterized protein</fullName>
    </submittedName>
</protein>
<reference evidence="1" key="1">
    <citation type="submission" date="2021-05" db="EMBL/GenBank/DDBJ databases">
        <authorList>
            <person name="Alioto T."/>
            <person name="Alioto T."/>
            <person name="Gomez Garrido J."/>
        </authorList>
    </citation>
    <scope>NUCLEOTIDE SEQUENCE</scope>
</reference>
<accession>A0A8D8XSL2</accession>
<dbReference type="EMBL" id="HBUF01344606">
    <property type="protein sequence ID" value="CAG6707927.1"/>
    <property type="molecule type" value="Transcribed_RNA"/>
</dbReference>
<organism evidence="1">
    <name type="scientific">Cacopsylla melanoneura</name>
    <dbReference type="NCBI Taxonomy" id="428564"/>
    <lineage>
        <taxon>Eukaryota</taxon>
        <taxon>Metazoa</taxon>
        <taxon>Ecdysozoa</taxon>
        <taxon>Arthropoda</taxon>
        <taxon>Hexapoda</taxon>
        <taxon>Insecta</taxon>
        <taxon>Pterygota</taxon>
        <taxon>Neoptera</taxon>
        <taxon>Paraneoptera</taxon>
        <taxon>Hemiptera</taxon>
        <taxon>Sternorrhyncha</taxon>
        <taxon>Psylloidea</taxon>
        <taxon>Psyllidae</taxon>
        <taxon>Psyllinae</taxon>
        <taxon>Cacopsylla</taxon>
    </lineage>
</organism>
<name>A0A8D8XSL2_9HEMI</name>
<dbReference type="EMBL" id="HBUF01344610">
    <property type="protein sequence ID" value="CAG6707929.1"/>
    <property type="molecule type" value="Transcribed_RNA"/>
</dbReference>
<dbReference type="AlphaFoldDB" id="A0A8D8XSL2"/>
<proteinExistence type="predicted"/>
<dbReference type="EMBL" id="HBUF01344608">
    <property type="protein sequence ID" value="CAG6707928.1"/>
    <property type="molecule type" value="Transcribed_RNA"/>
</dbReference>
<sequence length="105" mass="12314">MLEETNVTVRSNPRFLRKPSMFLVPTIAFEKSQRKIFEELFCRHIDFFILVRSILTWHKTSGAYFLIPEEKKDKENTITLIPIQIETVSISLSFLSFSPKKSMTT</sequence>
<evidence type="ECO:0000313" key="1">
    <source>
        <dbReference type="EMBL" id="CAG6707927.1"/>
    </source>
</evidence>